<accession>Q64DM2</accession>
<reference evidence="8" key="2">
    <citation type="submission" date="2004-08" db="EMBL/GenBank/DDBJ databases">
        <authorList>
            <person name="Putnam N."/>
            <person name="Detter J.C."/>
            <person name="Richardson P.M."/>
            <person name="Rokhsar D."/>
        </authorList>
    </citation>
    <scope>NUCLEOTIDE SEQUENCE</scope>
</reference>
<sequence>MMYIYMSRAEESEVTGSSFARTATINVSDLTQYLLCPRLVYFRAKGYEQERIVKGKERGMIERIILKELAFNLDTLSGVEDEVGVREREEGEDAKSIIEGIVDDIEWIYKEELKGVKRDLFEAVKSDIVCGMGTDEWLSKVRNGLLELEEAQGYEREHIVVSEKLGMSGSVDKLIRADEEVIPCVIKTGKCPEFSVWRSERVQLAAYAMLIEEEFETTVTRSFVEYIRTAEFRELRIRKKDRALALQILKRVKRIKRGAFPEKGVHAPCDTCSFIDRCETRKTLLSKLLGN</sequence>
<reference evidence="8" key="1">
    <citation type="journal article" date="2004" name="Science">
        <title>Reverse methanogenesis: testing the hypothesis with environmental genomics.</title>
        <authorList>
            <person name="Hallam S.J."/>
            <person name="Putnam N."/>
            <person name="Preston C.M."/>
            <person name="Detter J.C."/>
            <person name="Rokhsar D."/>
            <person name="Richardson P.M."/>
            <person name="DeLong E.F."/>
        </authorList>
    </citation>
    <scope>NUCLEOTIDE SEQUENCE</scope>
</reference>
<organism evidence="8">
    <name type="scientific">Uncultured archaeon GZfos26G2</name>
    <dbReference type="NCBI Taxonomy" id="3386331"/>
    <lineage>
        <taxon>Archaea</taxon>
        <taxon>Methanobacteriati</taxon>
        <taxon>Methanobacteriota</taxon>
        <taxon>Stenosarchaea group</taxon>
        <taxon>Methanomicrobia</taxon>
        <taxon>Candidatus Methanophagales</taxon>
        <taxon>Candidatus Methanophagaceae</taxon>
        <taxon>Candidatus Methanophaga</taxon>
    </lineage>
</organism>
<dbReference type="GO" id="GO:0051536">
    <property type="term" value="F:iron-sulfur cluster binding"/>
    <property type="evidence" value="ECO:0007669"/>
    <property type="project" value="UniProtKB-KW"/>
</dbReference>
<dbReference type="InterPro" id="IPR011604">
    <property type="entry name" value="PDDEXK-like_dom_sf"/>
</dbReference>
<evidence type="ECO:0000256" key="5">
    <source>
        <dbReference type="ARBA" id="ARBA00023004"/>
    </source>
</evidence>
<gene>
    <name evidence="8" type="ORF">GZ18B6_16</name>
</gene>
<protein>
    <recommendedName>
        <fullName evidence="7">PD-(D/E)XK endonuclease-like domain-containing protein</fullName>
    </recommendedName>
</protein>
<dbReference type="EMBL" id="AY714825">
    <property type="protein sequence ID" value="AAU82505.1"/>
    <property type="molecule type" value="Genomic_DNA"/>
</dbReference>
<dbReference type="InterPro" id="IPR051827">
    <property type="entry name" value="Cas4_exonuclease"/>
</dbReference>
<comment type="cofactor">
    <cofactor evidence="1">
        <name>[4Fe-4S] cluster</name>
        <dbReference type="ChEBI" id="CHEBI:49883"/>
    </cofactor>
</comment>
<dbReference type="Pfam" id="PF12705">
    <property type="entry name" value="PDDEXK_1"/>
    <property type="match status" value="1"/>
</dbReference>
<feature type="domain" description="PD-(D/E)XK endonuclease-like" evidence="7">
    <location>
        <begin position="27"/>
        <end position="279"/>
    </location>
</feature>
<keyword evidence="3" id="KW-0479">Metal-binding</keyword>
<dbReference type="PANTHER" id="PTHR36531">
    <property type="entry name" value="CRISPR-ASSOCIATED EXONUCLEASE CAS4"/>
    <property type="match status" value="1"/>
</dbReference>
<proteinExistence type="predicted"/>
<keyword evidence="5" id="KW-0408">Iron</keyword>
<dbReference type="GO" id="GO:0016787">
    <property type="term" value="F:hydrolase activity"/>
    <property type="evidence" value="ECO:0007669"/>
    <property type="project" value="UniProtKB-KW"/>
</dbReference>
<name>Q64DM2_UNCAG</name>
<keyword evidence="2" id="KW-0540">Nuclease</keyword>
<evidence type="ECO:0000256" key="6">
    <source>
        <dbReference type="ARBA" id="ARBA00023014"/>
    </source>
</evidence>
<evidence type="ECO:0000256" key="2">
    <source>
        <dbReference type="ARBA" id="ARBA00022722"/>
    </source>
</evidence>
<evidence type="ECO:0000313" key="8">
    <source>
        <dbReference type="EMBL" id="AAU82505.1"/>
    </source>
</evidence>
<evidence type="ECO:0000259" key="7">
    <source>
        <dbReference type="Pfam" id="PF12705"/>
    </source>
</evidence>
<dbReference type="AlphaFoldDB" id="Q64DM2"/>
<dbReference type="GO" id="GO:0046872">
    <property type="term" value="F:metal ion binding"/>
    <property type="evidence" value="ECO:0007669"/>
    <property type="project" value="UniProtKB-KW"/>
</dbReference>
<evidence type="ECO:0000256" key="3">
    <source>
        <dbReference type="ARBA" id="ARBA00022723"/>
    </source>
</evidence>
<keyword evidence="6" id="KW-0411">Iron-sulfur</keyword>
<evidence type="ECO:0000256" key="4">
    <source>
        <dbReference type="ARBA" id="ARBA00022801"/>
    </source>
</evidence>
<dbReference type="PANTHER" id="PTHR36531:SF6">
    <property type="entry name" value="DNA REPLICATION ATP-DEPENDENT HELICASE_NUCLEASE DNA2"/>
    <property type="match status" value="1"/>
</dbReference>
<dbReference type="InterPro" id="IPR038726">
    <property type="entry name" value="PDDEXK_AddAB-type"/>
</dbReference>
<evidence type="ECO:0000256" key="1">
    <source>
        <dbReference type="ARBA" id="ARBA00001966"/>
    </source>
</evidence>
<dbReference type="Gene3D" id="3.90.320.10">
    <property type="match status" value="2"/>
</dbReference>
<keyword evidence="4" id="KW-0378">Hydrolase</keyword>
<dbReference type="GO" id="GO:0004518">
    <property type="term" value="F:nuclease activity"/>
    <property type="evidence" value="ECO:0007669"/>
    <property type="project" value="UniProtKB-KW"/>
</dbReference>